<dbReference type="InterPro" id="IPR038377">
    <property type="entry name" value="Na/Glc_symporter_sf"/>
</dbReference>
<feature type="transmembrane region" description="Helical" evidence="9">
    <location>
        <begin position="98"/>
        <end position="116"/>
    </location>
</feature>
<feature type="transmembrane region" description="Helical" evidence="9">
    <location>
        <begin position="637"/>
        <end position="658"/>
    </location>
</feature>
<feature type="transmembrane region" description="Helical" evidence="9">
    <location>
        <begin position="203"/>
        <end position="223"/>
    </location>
</feature>
<gene>
    <name evidence="10" type="ORF">NSK_005772</name>
</gene>
<name>A0A4D9CVG2_9STRA</name>
<feature type="transmembrane region" description="Helical" evidence="9">
    <location>
        <begin position="20"/>
        <end position="42"/>
    </location>
</feature>
<dbReference type="AlphaFoldDB" id="A0A4D9CVG2"/>
<dbReference type="OrthoDB" id="6132759at2759"/>
<reference evidence="10 11" key="1">
    <citation type="submission" date="2019-01" db="EMBL/GenBank/DDBJ databases">
        <title>Nuclear Genome Assembly of the Microalgal Biofuel strain Nannochloropsis salina CCMP1776.</title>
        <authorList>
            <person name="Hovde B."/>
        </authorList>
    </citation>
    <scope>NUCLEOTIDE SEQUENCE [LARGE SCALE GENOMIC DNA]</scope>
    <source>
        <strain evidence="10 11">CCMP1776</strain>
    </source>
</reference>
<organism evidence="10 11">
    <name type="scientific">Nannochloropsis salina CCMP1776</name>
    <dbReference type="NCBI Taxonomy" id="1027361"/>
    <lineage>
        <taxon>Eukaryota</taxon>
        <taxon>Sar</taxon>
        <taxon>Stramenopiles</taxon>
        <taxon>Ochrophyta</taxon>
        <taxon>Eustigmatophyceae</taxon>
        <taxon>Eustigmatales</taxon>
        <taxon>Monodopsidaceae</taxon>
        <taxon>Microchloropsis</taxon>
        <taxon>Microchloropsis salina</taxon>
    </lineage>
</organism>
<dbReference type="Proteomes" id="UP000355283">
    <property type="component" value="Unassembled WGS sequence"/>
</dbReference>
<evidence type="ECO:0000313" key="11">
    <source>
        <dbReference type="Proteomes" id="UP000355283"/>
    </source>
</evidence>
<keyword evidence="3" id="KW-0813">Transport</keyword>
<evidence type="ECO:0000313" key="10">
    <source>
        <dbReference type="EMBL" id="TFJ82916.1"/>
    </source>
</evidence>
<feature type="region of interest" description="Disordered" evidence="8">
    <location>
        <begin position="684"/>
        <end position="708"/>
    </location>
</feature>
<evidence type="ECO:0000256" key="7">
    <source>
        <dbReference type="RuleBase" id="RU362091"/>
    </source>
</evidence>
<keyword evidence="6 9" id="KW-0472">Membrane</keyword>
<keyword evidence="5 9" id="KW-1133">Transmembrane helix</keyword>
<keyword evidence="4 9" id="KW-0812">Transmembrane</keyword>
<dbReference type="InterPro" id="IPR031155">
    <property type="entry name" value="DUR"/>
</dbReference>
<feature type="transmembrane region" description="Helical" evidence="9">
    <location>
        <begin position="62"/>
        <end position="78"/>
    </location>
</feature>
<evidence type="ECO:0000256" key="2">
    <source>
        <dbReference type="ARBA" id="ARBA00006434"/>
    </source>
</evidence>
<feature type="transmembrane region" description="Helical" evidence="9">
    <location>
        <begin position="324"/>
        <end position="349"/>
    </location>
</feature>
<proteinExistence type="inferred from homology"/>
<dbReference type="Pfam" id="PF00474">
    <property type="entry name" value="SSF"/>
    <property type="match status" value="1"/>
</dbReference>
<protein>
    <recommendedName>
        <fullName evidence="12">Urea active transporter</fullName>
    </recommendedName>
</protein>
<dbReference type="CDD" id="cd11476">
    <property type="entry name" value="SLC5sbd_DUR3"/>
    <property type="match status" value="1"/>
</dbReference>
<comment type="caution">
    <text evidence="10">The sequence shown here is derived from an EMBL/GenBank/DDBJ whole genome shotgun (WGS) entry which is preliminary data.</text>
</comment>
<evidence type="ECO:0000256" key="5">
    <source>
        <dbReference type="ARBA" id="ARBA00022989"/>
    </source>
</evidence>
<comment type="subcellular location">
    <subcellularLocation>
        <location evidence="1">Membrane</location>
        <topology evidence="1">Multi-pass membrane protein</topology>
    </subcellularLocation>
</comment>
<dbReference type="Gene3D" id="1.20.1730.10">
    <property type="entry name" value="Sodium/glucose cotransporter"/>
    <property type="match status" value="1"/>
</dbReference>
<feature type="transmembrane region" description="Helical" evidence="9">
    <location>
        <begin position="282"/>
        <end position="304"/>
    </location>
</feature>
<evidence type="ECO:0000256" key="3">
    <source>
        <dbReference type="ARBA" id="ARBA00022448"/>
    </source>
</evidence>
<feature type="transmembrane region" description="Helical" evidence="9">
    <location>
        <begin position="606"/>
        <end position="625"/>
    </location>
</feature>
<feature type="transmembrane region" description="Helical" evidence="9">
    <location>
        <begin position="452"/>
        <end position="474"/>
    </location>
</feature>
<feature type="transmembrane region" description="Helical" evidence="9">
    <location>
        <begin position="378"/>
        <end position="403"/>
    </location>
</feature>
<evidence type="ECO:0000256" key="6">
    <source>
        <dbReference type="ARBA" id="ARBA00023136"/>
    </source>
</evidence>
<keyword evidence="11" id="KW-1185">Reference proteome</keyword>
<feature type="transmembrane region" description="Helical" evidence="9">
    <location>
        <begin position="143"/>
        <end position="167"/>
    </location>
</feature>
<accession>A0A4D9CVG2</accession>
<dbReference type="PANTHER" id="PTHR46154:SF4">
    <property type="entry name" value="UREA ACTIVE TRANSPORTER"/>
    <property type="match status" value="1"/>
</dbReference>
<dbReference type="GO" id="GO:0015204">
    <property type="term" value="F:urea transmembrane transporter activity"/>
    <property type="evidence" value="ECO:0007669"/>
    <property type="project" value="InterPro"/>
</dbReference>
<evidence type="ECO:0000256" key="8">
    <source>
        <dbReference type="SAM" id="MobiDB-lite"/>
    </source>
</evidence>
<evidence type="ECO:0000256" key="9">
    <source>
        <dbReference type="SAM" id="Phobius"/>
    </source>
</evidence>
<evidence type="ECO:0008006" key="12">
    <source>
        <dbReference type="Google" id="ProtNLM"/>
    </source>
</evidence>
<feature type="transmembrane region" description="Helical" evidence="9">
    <location>
        <begin position="524"/>
        <end position="545"/>
    </location>
</feature>
<feature type="transmembrane region" description="Helical" evidence="9">
    <location>
        <begin position="424"/>
        <end position="446"/>
    </location>
</feature>
<evidence type="ECO:0000256" key="4">
    <source>
        <dbReference type="ARBA" id="ARBA00022692"/>
    </source>
</evidence>
<feature type="compositionally biased region" description="Basic and acidic residues" evidence="8">
    <location>
        <begin position="687"/>
        <end position="702"/>
    </location>
</feature>
<feature type="transmembrane region" description="Helical" evidence="9">
    <location>
        <begin position="481"/>
        <end position="504"/>
    </location>
</feature>
<comment type="similarity">
    <text evidence="2 7">Belongs to the sodium:solute symporter (SSF) (TC 2.A.21) family.</text>
</comment>
<dbReference type="PANTHER" id="PTHR46154">
    <property type="match status" value="1"/>
</dbReference>
<dbReference type="GO" id="GO:0005886">
    <property type="term" value="C:plasma membrane"/>
    <property type="evidence" value="ECO:0007669"/>
    <property type="project" value="TreeGrafter"/>
</dbReference>
<dbReference type="PROSITE" id="PS50283">
    <property type="entry name" value="NA_SOLUT_SYMP_3"/>
    <property type="match status" value="1"/>
</dbReference>
<dbReference type="EMBL" id="SDOX01000087">
    <property type="protein sequence ID" value="TFJ82916.1"/>
    <property type="molecule type" value="Genomic_DNA"/>
</dbReference>
<evidence type="ECO:0000256" key="1">
    <source>
        <dbReference type="ARBA" id="ARBA00004141"/>
    </source>
</evidence>
<sequence>MGPHPGWDSASTSPPLSVGIGWSICLGFGAVFSLFTTLLVWLEGRYSGTKQSSEHFNTAGRTVKTGLIAAVVCSQWTWAATLLQSSNVAWLYGVSGPFWYGAGAAVQILLFGILSIEIKRKAPHAHTVCEIIRARWGPTAHKVFLSFCLLTNMLVTSMLLLGGAATIEAMTGLNVYVAAFLIPLGIIVYTFADGLAATFLSNYLHTIILHAVLLVFIVAVYLYPLPGGRSQLGSVSQVYDRLLRLNAYTVEECAARNFLDDTGSVAGCGPVPGNKAGSSLTMFSQGGIMFAVINLVGNFGTVFVDQAYWQAAIAARPSAAVRGYLLGGLAWFAIPFALATSLGLASLALELPLTAAQANAGLVPVASAVELLGTGGGVLMLLMVFMAVTSCGSAELIAVSSLLTYDVYKTYLRPGASGAELLKVSRWCVVAFGLTMGGLAALLEIAGLALGYLYLLMGVLVGSAVFPIATSLLWRKTSAHGAMAGAVGGMLVAIAAWLGTAAAFAEKGGPVLTLETTGASVPMLVGNVTALLVSMGVTSGHSLLWPEDCDWSTTRTLQEIGSVTDMQAGEVALREGEEEAPRLQAETEGEMAVEMDPKRLRAAKTFVLKWGCFFSLLMLVLWPLLSLPAGAPFSFSYFSLWVWVGIIWGFLSSIIITVMPLRESKAAIEQVLVGTWADLRRVGKGKGGGEWRRKGGNEREGGGENTVTEAPTAQVTPRALVLIQQ</sequence>
<dbReference type="InterPro" id="IPR001734">
    <property type="entry name" value="Na/solute_symporter"/>
</dbReference>
<feature type="transmembrane region" description="Helical" evidence="9">
    <location>
        <begin position="173"/>
        <end position="191"/>
    </location>
</feature>